<organism evidence="1">
    <name type="scientific">Arundo donax</name>
    <name type="common">Giant reed</name>
    <name type="synonym">Donax arundinaceus</name>
    <dbReference type="NCBI Taxonomy" id="35708"/>
    <lineage>
        <taxon>Eukaryota</taxon>
        <taxon>Viridiplantae</taxon>
        <taxon>Streptophyta</taxon>
        <taxon>Embryophyta</taxon>
        <taxon>Tracheophyta</taxon>
        <taxon>Spermatophyta</taxon>
        <taxon>Magnoliopsida</taxon>
        <taxon>Liliopsida</taxon>
        <taxon>Poales</taxon>
        <taxon>Poaceae</taxon>
        <taxon>PACMAD clade</taxon>
        <taxon>Arundinoideae</taxon>
        <taxon>Arundineae</taxon>
        <taxon>Arundo</taxon>
    </lineage>
</organism>
<reference evidence="1" key="2">
    <citation type="journal article" date="2015" name="Data Brief">
        <title>Shoot transcriptome of the giant reed, Arundo donax.</title>
        <authorList>
            <person name="Barrero R.A."/>
            <person name="Guerrero F.D."/>
            <person name="Moolhuijzen P."/>
            <person name="Goolsby J.A."/>
            <person name="Tidwell J."/>
            <person name="Bellgard S.E."/>
            <person name="Bellgard M.I."/>
        </authorList>
    </citation>
    <scope>NUCLEOTIDE SEQUENCE</scope>
    <source>
        <tissue evidence="1">Shoot tissue taken approximately 20 cm above the soil surface</tissue>
    </source>
</reference>
<accession>A0A0A9EZL7</accession>
<dbReference type="AlphaFoldDB" id="A0A0A9EZL7"/>
<sequence length="111" mass="11951">MSICNQTGSEVTDGNSQSSLTCPRLVALDHISKTGEVLSLFAQANQHQHLQATQVSNLATLDEEVRVVNYANKHNHELMMLVVEVVVVSLAHRPAAADQHLPHQPSPAAGP</sequence>
<evidence type="ECO:0000313" key="1">
    <source>
        <dbReference type="EMBL" id="JAE06195.1"/>
    </source>
</evidence>
<dbReference type="EMBL" id="GBRH01191701">
    <property type="protein sequence ID" value="JAE06195.1"/>
    <property type="molecule type" value="Transcribed_RNA"/>
</dbReference>
<protein>
    <submittedName>
        <fullName evidence="1">Uncharacterized protein</fullName>
    </submittedName>
</protein>
<name>A0A0A9EZL7_ARUDO</name>
<reference evidence="1" key="1">
    <citation type="submission" date="2014-09" db="EMBL/GenBank/DDBJ databases">
        <authorList>
            <person name="Magalhaes I.L.F."/>
            <person name="Oliveira U."/>
            <person name="Santos F.R."/>
            <person name="Vidigal T.H.D.A."/>
            <person name="Brescovit A.D."/>
            <person name="Santos A.J."/>
        </authorList>
    </citation>
    <scope>NUCLEOTIDE SEQUENCE</scope>
    <source>
        <tissue evidence="1">Shoot tissue taken approximately 20 cm above the soil surface</tissue>
    </source>
</reference>
<proteinExistence type="predicted"/>